<sequence>MGTLRHIIAASTTLTLHLTASAGGKNQLVTLSSVKKHWQHGG</sequence>
<organism evidence="1 2">
    <name type="scientific">Blumeria graminis f. sp. tritici</name>
    <dbReference type="NCBI Taxonomy" id="62690"/>
    <lineage>
        <taxon>Eukaryota</taxon>
        <taxon>Fungi</taxon>
        <taxon>Dikarya</taxon>
        <taxon>Ascomycota</taxon>
        <taxon>Pezizomycotina</taxon>
        <taxon>Leotiomycetes</taxon>
        <taxon>Erysiphales</taxon>
        <taxon>Erysiphaceae</taxon>
        <taxon>Blumeria</taxon>
    </lineage>
</organism>
<proteinExistence type="predicted"/>
<dbReference type="EMBL" id="LR026987">
    <property type="protein sequence ID" value="VCU40985.1"/>
    <property type="molecule type" value="Genomic_DNA"/>
</dbReference>
<accession>A0A9X9LAU8</accession>
<name>A0A9X9LAU8_BLUGR</name>
<gene>
    <name evidence="1" type="ORF">BGT96224V316_LOCUS2667</name>
</gene>
<dbReference type="Proteomes" id="UP000324639">
    <property type="component" value="Chromosome Bgt_-04"/>
</dbReference>
<reference evidence="1 2" key="1">
    <citation type="submission" date="2018-08" db="EMBL/GenBank/DDBJ databases">
        <authorList>
            <person name="Muller C M."/>
        </authorList>
    </citation>
    <scope>NUCLEOTIDE SEQUENCE [LARGE SCALE GENOMIC DNA]</scope>
</reference>
<evidence type="ECO:0000313" key="1">
    <source>
        <dbReference type="EMBL" id="VCU40985.1"/>
    </source>
</evidence>
<keyword evidence="2" id="KW-1185">Reference proteome</keyword>
<dbReference type="AlphaFoldDB" id="A0A9X9LAU8"/>
<evidence type="ECO:0000313" key="2">
    <source>
        <dbReference type="Proteomes" id="UP000324639"/>
    </source>
</evidence>
<protein>
    <submittedName>
        <fullName evidence="1">BgtTE-56028</fullName>
    </submittedName>
</protein>